<keyword evidence="2" id="KW-0812">Transmembrane</keyword>
<proteinExistence type="predicted"/>
<evidence type="ECO:0000313" key="4">
    <source>
        <dbReference type="Proteomes" id="UP000192796"/>
    </source>
</evidence>
<dbReference type="AlphaFoldDB" id="A0A1V9FLF9"/>
<dbReference type="Pfam" id="PF06210">
    <property type="entry name" value="DUF1003"/>
    <property type="match status" value="1"/>
</dbReference>
<dbReference type="Proteomes" id="UP000192796">
    <property type="component" value="Unassembled WGS sequence"/>
</dbReference>
<feature type="transmembrane region" description="Helical" evidence="2">
    <location>
        <begin position="98"/>
        <end position="118"/>
    </location>
</feature>
<evidence type="ECO:0000256" key="2">
    <source>
        <dbReference type="SAM" id="Phobius"/>
    </source>
</evidence>
<feature type="transmembrane region" description="Helical" evidence="2">
    <location>
        <begin position="68"/>
        <end position="86"/>
    </location>
</feature>
<organism evidence="3 4">
    <name type="scientific">Niastella vici</name>
    <dbReference type="NCBI Taxonomy" id="1703345"/>
    <lineage>
        <taxon>Bacteria</taxon>
        <taxon>Pseudomonadati</taxon>
        <taxon>Bacteroidota</taxon>
        <taxon>Chitinophagia</taxon>
        <taxon>Chitinophagales</taxon>
        <taxon>Chitinophagaceae</taxon>
        <taxon>Niastella</taxon>
    </lineage>
</organism>
<comment type="caution">
    <text evidence="3">The sequence shown here is derived from an EMBL/GenBank/DDBJ whole genome shotgun (WGS) entry which is preliminary data.</text>
</comment>
<dbReference type="RefSeq" id="WP_081154891.1">
    <property type="nucleotide sequence ID" value="NZ_LVYD01000085.1"/>
</dbReference>
<accession>A0A1V9FLF9</accession>
<reference evidence="3 4" key="1">
    <citation type="submission" date="2016-03" db="EMBL/GenBank/DDBJ databases">
        <title>Niastella vici sp. nov., isolated from farmland soil.</title>
        <authorList>
            <person name="Chen L."/>
            <person name="Wang D."/>
            <person name="Yang S."/>
            <person name="Wang G."/>
        </authorList>
    </citation>
    <scope>NUCLEOTIDE SEQUENCE [LARGE SCALE GENOMIC DNA]</scope>
    <source>
        <strain evidence="3 4">DJ57</strain>
    </source>
</reference>
<keyword evidence="4" id="KW-1185">Reference proteome</keyword>
<name>A0A1V9FLF9_9BACT</name>
<gene>
    <name evidence="3" type="ORF">A3860_38395</name>
</gene>
<dbReference type="InterPro" id="IPR010406">
    <property type="entry name" value="DUF1003"/>
</dbReference>
<sequence>MHKSKAKYINELMDTENDHLKKLNEIVVQSLEQEKLLLQSLAEPKNEQLTLGQRLADRVARFGGSWKFITWFVAVLCIWIVINLLLVGRSRFDPYPFILLNLLLSCLAAIQAPVIMMSQNRQEEKDRKRNENDYVVNLKAEIEIRTLHQKIDLLIQEQFKKLIESQAEQIKLLQTIIREEKKKTNGNGDKPVI</sequence>
<evidence type="ECO:0000256" key="1">
    <source>
        <dbReference type="SAM" id="Coils"/>
    </source>
</evidence>
<dbReference type="OrthoDB" id="9795736at2"/>
<keyword evidence="2" id="KW-1133">Transmembrane helix</keyword>
<dbReference type="EMBL" id="LVYD01000085">
    <property type="protein sequence ID" value="OQP59183.1"/>
    <property type="molecule type" value="Genomic_DNA"/>
</dbReference>
<keyword evidence="2" id="KW-0472">Membrane</keyword>
<evidence type="ECO:0000313" key="3">
    <source>
        <dbReference type="EMBL" id="OQP59183.1"/>
    </source>
</evidence>
<keyword evidence="1" id="KW-0175">Coiled coil</keyword>
<dbReference type="PANTHER" id="PTHR41386">
    <property type="entry name" value="INTEGRAL MEMBRANE PROTEIN-RELATED"/>
    <property type="match status" value="1"/>
</dbReference>
<feature type="coiled-coil region" evidence="1">
    <location>
        <begin position="137"/>
        <end position="183"/>
    </location>
</feature>
<protein>
    <submittedName>
        <fullName evidence="3">Cyclic nucleotide-binding protein</fullName>
    </submittedName>
</protein>
<dbReference type="PANTHER" id="PTHR41386:SF1">
    <property type="entry name" value="MEMBRANE PROTEIN"/>
    <property type="match status" value="1"/>
</dbReference>